<accession>A0A557NV39</accession>
<dbReference type="Proteomes" id="UP000319828">
    <property type="component" value="Unassembled WGS sequence"/>
</dbReference>
<dbReference type="RefSeq" id="WP_144389146.1">
    <property type="nucleotide sequence ID" value="NZ_CANNCB010000060.1"/>
</dbReference>
<sequence>MKNTIDLDDKGSQLRIDENGVHIVAKSFSFNSPETTQPSDAIQFEDTSIWSDGEGNIQITGNEIHFKSPETK</sequence>
<reference evidence="1 2" key="1">
    <citation type="submission" date="2019-07" db="EMBL/GenBank/DDBJ databases">
        <title>The draft genome sequence of Vibrio algivorus M1486.</title>
        <authorList>
            <person name="Meng X."/>
        </authorList>
    </citation>
    <scope>NUCLEOTIDE SEQUENCE [LARGE SCALE GENOMIC DNA]</scope>
    <source>
        <strain evidence="1 2">M1486</strain>
    </source>
</reference>
<dbReference type="AlphaFoldDB" id="A0A557NV39"/>
<evidence type="ECO:0000313" key="2">
    <source>
        <dbReference type="Proteomes" id="UP000319828"/>
    </source>
</evidence>
<dbReference type="EMBL" id="VMKJ01000058">
    <property type="protein sequence ID" value="TVO32289.1"/>
    <property type="molecule type" value="Genomic_DNA"/>
</dbReference>
<proteinExistence type="predicted"/>
<comment type="caution">
    <text evidence="1">The sequence shown here is derived from an EMBL/GenBank/DDBJ whole genome shotgun (WGS) entry which is preliminary data.</text>
</comment>
<protein>
    <submittedName>
        <fullName evidence="1">Uncharacterized protein</fullName>
    </submittedName>
</protein>
<gene>
    <name evidence="1" type="ORF">FOF44_17050</name>
</gene>
<organism evidence="1 2">
    <name type="scientific">Vibrio algivorus</name>
    <dbReference type="NCBI Taxonomy" id="1667024"/>
    <lineage>
        <taxon>Bacteria</taxon>
        <taxon>Pseudomonadati</taxon>
        <taxon>Pseudomonadota</taxon>
        <taxon>Gammaproteobacteria</taxon>
        <taxon>Vibrionales</taxon>
        <taxon>Vibrionaceae</taxon>
        <taxon>Vibrio</taxon>
    </lineage>
</organism>
<evidence type="ECO:0000313" key="1">
    <source>
        <dbReference type="EMBL" id="TVO32289.1"/>
    </source>
</evidence>
<name>A0A557NV39_9VIBR</name>